<protein>
    <submittedName>
        <fullName evidence="4">Alpha/beta hydrolase</fullName>
    </submittedName>
</protein>
<proteinExistence type="inferred from homology"/>
<evidence type="ECO:0000256" key="2">
    <source>
        <dbReference type="ARBA" id="ARBA00022801"/>
    </source>
</evidence>
<evidence type="ECO:0000313" key="5">
    <source>
        <dbReference type="Proteomes" id="UP000279275"/>
    </source>
</evidence>
<dbReference type="Pfam" id="PF12146">
    <property type="entry name" value="Hydrolase_4"/>
    <property type="match status" value="1"/>
</dbReference>
<gene>
    <name evidence="4" type="ORF">EBN03_23355</name>
</gene>
<dbReference type="OrthoDB" id="5902829at2"/>
<accession>A0A3M2KXE9</accession>
<dbReference type="InterPro" id="IPR029058">
    <property type="entry name" value="AB_hydrolase_fold"/>
</dbReference>
<evidence type="ECO:0000256" key="1">
    <source>
        <dbReference type="ARBA" id="ARBA00008645"/>
    </source>
</evidence>
<dbReference type="SUPFAM" id="SSF53474">
    <property type="entry name" value="alpha/beta-Hydrolases"/>
    <property type="match status" value="1"/>
</dbReference>
<dbReference type="InterPro" id="IPR050261">
    <property type="entry name" value="FrsA_esterase"/>
</dbReference>
<reference evidence="4 5" key="1">
    <citation type="submission" date="2018-10" db="EMBL/GenBank/DDBJ databases">
        <title>Isolation from cow dung.</title>
        <authorList>
            <person name="Ling L."/>
        </authorList>
    </citation>
    <scope>NUCLEOTIDE SEQUENCE [LARGE SCALE GENOMIC DNA]</scope>
    <source>
        <strain evidence="4 5">NEAU-LL90</strain>
    </source>
</reference>
<dbReference type="AlphaFoldDB" id="A0A3M2KXE9"/>
<feature type="domain" description="Serine aminopeptidase S33" evidence="3">
    <location>
        <begin position="34"/>
        <end position="265"/>
    </location>
</feature>
<dbReference type="GO" id="GO:0052689">
    <property type="term" value="F:carboxylic ester hydrolase activity"/>
    <property type="evidence" value="ECO:0007669"/>
    <property type="project" value="UniProtKB-ARBA"/>
</dbReference>
<comment type="caution">
    <text evidence="4">The sequence shown here is derived from an EMBL/GenBank/DDBJ whole genome shotgun (WGS) entry which is preliminary data.</text>
</comment>
<comment type="similarity">
    <text evidence="1">Belongs to the AB hydrolase superfamily.</text>
</comment>
<organism evidence="4 5">
    <name type="scientific">Nocardia stercoris</name>
    <dbReference type="NCBI Taxonomy" id="2483361"/>
    <lineage>
        <taxon>Bacteria</taxon>
        <taxon>Bacillati</taxon>
        <taxon>Actinomycetota</taxon>
        <taxon>Actinomycetes</taxon>
        <taxon>Mycobacteriales</taxon>
        <taxon>Nocardiaceae</taxon>
        <taxon>Nocardia</taxon>
    </lineage>
</organism>
<dbReference type="PANTHER" id="PTHR22946:SF9">
    <property type="entry name" value="POLYKETIDE TRANSFERASE AF380"/>
    <property type="match status" value="1"/>
</dbReference>
<name>A0A3M2KXE9_9NOCA</name>
<evidence type="ECO:0000259" key="3">
    <source>
        <dbReference type="Pfam" id="PF12146"/>
    </source>
</evidence>
<keyword evidence="2 4" id="KW-0378">Hydrolase</keyword>
<dbReference type="EMBL" id="RFFH01000011">
    <property type="protein sequence ID" value="RMI30222.1"/>
    <property type="molecule type" value="Genomic_DNA"/>
</dbReference>
<keyword evidence="5" id="KW-1185">Reference proteome</keyword>
<dbReference type="Gene3D" id="3.40.50.1820">
    <property type="entry name" value="alpha/beta hydrolase"/>
    <property type="match status" value="1"/>
</dbReference>
<dbReference type="PANTHER" id="PTHR22946">
    <property type="entry name" value="DIENELACTONE HYDROLASE DOMAIN-CONTAINING PROTEIN-RELATED"/>
    <property type="match status" value="1"/>
</dbReference>
<dbReference type="Proteomes" id="UP000279275">
    <property type="component" value="Unassembled WGS sequence"/>
</dbReference>
<sequence length="300" mass="32186">MTRHDTYFVSGGLRCAAWHYPATSDALATRAGRPCVVMANGFGGTRDTGLQGFAESFSAAGIDVYLFDFRHFGDSEGEPRQLISVPRQRQDFHAAVDAARRLPGVDRDRIALWGSSYSAGHAIVVAAQSPFLSGVVAMTPFTDGLASLVYISRIGSPKHTARLAVLGAADLIQAGLGKGARTIPITGPPGTDAMMTAPGVAEAYTAAAGPTWRNATPARHALAMPRNRPTAYATKVDCPVLVQVAKADKTVPNKATRKMAAKLDKGRIEEYPVDHFDVYDGPWHRRVVAAQLEFLTRVLR</sequence>
<dbReference type="RefSeq" id="WP_122190294.1">
    <property type="nucleotide sequence ID" value="NZ_RFFH01000011.1"/>
</dbReference>
<dbReference type="InterPro" id="IPR022742">
    <property type="entry name" value="Hydrolase_4"/>
</dbReference>
<evidence type="ECO:0000313" key="4">
    <source>
        <dbReference type="EMBL" id="RMI30222.1"/>
    </source>
</evidence>